<reference evidence="3" key="1">
    <citation type="submission" date="2022-08" db="EMBL/GenBank/DDBJ databases">
        <authorList>
            <consortium name="DOE Joint Genome Institute"/>
            <person name="Min B."/>
            <person name="Riley R."/>
            <person name="Sierra-Patev S."/>
            <person name="Naranjo-Ortiz M."/>
            <person name="Looney B."/>
            <person name="Konkel Z."/>
            <person name="Slot J.C."/>
            <person name="Sakamoto Y."/>
            <person name="Steenwyk J.L."/>
            <person name="Rokas A."/>
            <person name="Carro J."/>
            <person name="Camarero S."/>
            <person name="Ferreira P."/>
            <person name="Molpeceres G."/>
            <person name="Ruiz-Duenas F.J."/>
            <person name="Serrano A."/>
            <person name="Henrissat B."/>
            <person name="Drula E."/>
            <person name="Hughes K.W."/>
            <person name="Mata J.L."/>
            <person name="Ishikawa N.K."/>
            <person name="Vargas-Isla R."/>
            <person name="Ushijima S."/>
            <person name="Smith C.A."/>
            <person name="Ahrendt S."/>
            <person name="Andreopoulos W."/>
            <person name="He G."/>
            <person name="Labutti K."/>
            <person name="Lipzen A."/>
            <person name="Ng V."/>
            <person name="Sandor L."/>
            <person name="Barry K."/>
            <person name="Martinez A.T."/>
            <person name="Xiao Y."/>
            <person name="Gibbons J.G."/>
            <person name="Terashima K."/>
            <person name="Hibbett D.S."/>
            <person name="Grigoriev I.V."/>
        </authorList>
    </citation>
    <scope>NUCLEOTIDE SEQUENCE</scope>
    <source>
        <strain evidence="3">TFB7829</strain>
    </source>
</reference>
<dbReference type="Proteomes" id="UP001163850">
    <property type="component" value="Unassembled WGS sequence"/>
</dbReference>
<name>A0AA38UQA9_9AGAR</name>
<dbReference type="Pfam" id="PF20236">
    <property type="entry name" value="DUF6593"/>
    <property type="match status" value="1"/>
</dbReference>
<protein>
    <recommendedName>
        <fullName evidence="2">DUF6593 domain-containing protein</fullName>
    </recommendedName>
</protein>
<comment type="caution">
    <text evidence="3">The sequence shown here is derived from an EMBL/GenBank/DDBJ whole genome shotgun (WGS) entry which is preliminary data.</text>
</comment>
<evidence type="ECO:0000313" key="4">
    <source>
        <dbReference type="Proteomes" id="UP001163850"/>
    </source>
</evidence>
<organism evidence="3 4">
    <name type="scientific">Lentinula detonsa</name>
    <dbReference type="NCBI Taxonomy" id="2804962"/>
    <lineage>
        <taxon>Eukaryota</taxon>
        <taxon>Fungi</taxon>
        <taxon>Dikarya</taxon>
        <taxon>Basidiomycota</taxon>
        <taxon>Agaricomycotina</taxon>
        <taxon>Agaricomycetes</taxon>
        <taxon>Agaricomycetidae</taxon>
        <taxon>Agaricales</taxon>
        <taxon>Marasmiineae</taxon>
        <taxon>Omphalotaceae</taxon>
        <taxon>Lentinula</taxon>
    </lineage>
</organism>
<dbReference type="AlphaFoldDB" id="A0AA38UQA9"/>
<gene>
    <name evidence="3" type="ORF">F5890DRAFT_1558075</name>
</gene>
<feature type="region of interest" description="Disordered" evidence="1">
    <location>
        <begin position="107"/>
        <end position="132"/>
    </location>
</feature>
<feature type="compositionally biased region" description="Polar residues" evidence="1">
    <location>
        <begin position="115"/>
        <end position="126"/>
    </location>
</feature>
<evidence type="ECO:0000313" key="3">
    <source>
        <dbReference type="EMBL" id="KAJ3980037.1"/>
    </source>
</evidence>
<proteinExistence type="predicted"/>
<evidence type="ECO:0000256" key="1">
    <source>
        <dbReference type="SAM" id="MobiDB-lite"/>
    </source>
</evidence>
<feature type="domain" description="DUF6593" evidence="2">
    <location>
        <begin position="138"/>
        <end position="260"/>
    </location>
</feature>
<evidence type="ECO:0000259" key="2">
    <source>
        <dbReference type="Pfam" id="PF20236"/>
    </source>
</evidence>
<dbReference type="EMBL" id="MU802234">
    <property type="protein sequence ID" value="KAJ3980037.1"/>
    <property type="molecule type" value="Genomic_DNA"/>
</dbReference>
<dbReference type="InterPro" id="IPR046528">
    <property type="entry name" value="DUF6593"/>
</dbReference>
<accession>A0AA38UQA9</accession>
<sequence length="268" mass="31204">MSLNLYQRHRSFEPIMNNTYEDDNGITVYTVHTPFALSPHRTTTISRAFHDLPSSGASSTPVLARRITVAVDEHRVSLSDSYRENRTSDDDDNAADSLLNIAIRDHQRLRDNDHQNSPTASPNNFPSIPPMPRRRTVDHNFIYVAQIDWRIFRSSKIRFGTGLRSGREILVKDLFKKEGWGFWGRNRVFIGDDGEEYRWNFGRTHPQLISNNTSKTLIATFHQERLFSKPNRAYLEILPSGRHMVDEIFVTFVYVERLRKAKERSIRN</sequence>